<sequence>MVAHGRAEDKKTKQRDVNDAAETVDYALNKIPLYVIQNTPPVQEAKVPVAVIPGVYQPTYLNAGIKEAKQFKYGFYAPYKSSKATPIHEPTSEEPPVAYGTHHVYHKPEYDPAYKFPVATRDYQTNNNQQYVKYDTVTAKSALPKHQSIPNSNAYASIAPAAYGYSGADSSLSSYVPAPRKFITYDPEKKVHVQYVIKYVPVPYTIQSHDQHYAQSPADVSYATPQTYSKEAHKKTIFPHGQNLYSPNPVTYPTSTEAYYTENAKYAEAYAPTYDDAAQQPAYKSYSQPAYYAKYVDKSTKKYVPTSYVLATLGKSAPIHYSASIKHENGGHEHLYSTKLQQVASAPVASVDKYSSLDYKSAADESKSYAEPDYAYAIAGDRYKHGAVLPPASHFLAYDYNAPEQYQQHQQLLYFKKDVSASISSTPSYEGTSAKV</sequence>
<evidence type="ECO:0000313" key="2">
    <source>
        <dbReference type="Proteomes" id="UP001367676"/>
    </source>
</evidence>
<name>A0AAN9TQ56_9HEMI</name>
<reference evidence="1 2" key="1">
    <citation type="submission" date="2024-03" db="EMBL/GenBank/DDBJ databases">
        <title>Adaptation during the transition from Ophiocordyceps entomopathogen to insect associate is accompanied by gene loss and intensified selection.</title>
        <authorList>
            <person name="Ward C.M."/>
            <person name="Onetto C.A."/>
            <person name="Borneman A.R."/>
        </authorList>
    </citation>
    <scope>NUCLEOTIDE SEQUENCE [LARGE SCALE GENOMIC DNA]</scope>
    <source>
        <strain evidence="1">AWRI1</strain>
        <tissue evidence="1">Single Adult Female</tissue>
    </source>
</reference>
<gene>
    <name evidence="1" type="ORF">V9T40_003203</name>
</gene>
<evidence type="ECO:0000313" key="1">
    <source>
        <dbReference type="EMBL" id="KAK7603204.1"/>
    </source>
</evidence>
<dbReference type="AlphaFoldDB" id="A0AAN9TQ56"/>
<comment type="caution">
    <text evidence="1">The sequence shown here is derived from an EMBL/GenBank/DDBJ whole genome shotgun (WGS) entry which is preliminary data.</text>
</comment>
<dbReference type="EMBL" id="JBBCAQ010000006">
    <property type="protein sequence ID" value="KAK7603204.1"/>
    <property type="molecule type" value="Genomic_DNA"/>
</dbReference>
<dbReference type="Proteomes" id="UP001367676">
    <property type="component" value="Unassembled WGS sequence"/>
</dbReference>
<accession>A0AAN9TQ56</accession>
<proteinExistence type="predicted"/>
<organism evidence="1 2">
    <name type="scientific">Parthenolecanium corni</name>
    <dbReference type="NCBI Taxonomy" id="536013"/>
    <lineage>
        <taxon>Eukaryota</taxon>
        <taxon>Metazoa</taxon>
        <taxon>Ecdysozoa</taxon>
        <taxon>Arthropoda</taxon>
        <taxon>Hexapoda</taxon>
        <taxon>Insecta</taxon>
        <taxon>Pterygota</taxon>
        <taxon>Neoptera</taxon>
        <taxon>Paraneoptera</taxon>
        <taxon>Hemiptera</taxon>
        <taxon>Sternorrhyncha</taxon>
        <taxon>Coccoidea</taxon>
        <taxon>Coccidae</taxon>
        <taxon>Parthenolecanium</taxon>
    </lineage>
</organism>
<keyword evidence="2" id="KW-1185">Reference proteome</keyword>
<protein>
    <submittedName>
        <fullName evidence="1">Uncharacterized protein</fullName>
    </submittedName>
</protein>